<dbReference type="Proteomes" id="UP000262969">
    <property type="component" value="Unassembled WGS sequence"/>
</dbReference>
<sequence length="433" mass="50474">MKGKVCSDFLCFIHDNSHYITGHRLKQIYIWGTGNKSIEVLNCLIKDKFKLIGFIDNDPEKVGKNFFESPVCSIDRVNQYDYLIVAVVNYNAIKVQLEKIGADRNKVIFYFSDDCNREDIDFINLKQWKLDVLTERFARTQNILLKRLNNLPYEIQDNINEICLKKPLFRATEEAIKGICHEHKSMIRFGDGEFDIISKKKHPVFQENDDKLAEKLIEVLHSKDKNLMIAIANNYGSLEQYTDEIADGIRAYMTDEVRKFHNSILDLTKEYYDAYMFKCYYPYKDKENTDKRVKLIKSIWENRDIVVIEGAYTRTGYGNDLFNNARNIKRILAPTKNAFAKYSEILSAALNIEKEKLILIALGPAGKVLGYQLYKMGYQIVDIGQIDMDYEWYRANTEVKINNPLKYVSQLPPNSIEDIKDKTYLEQILVNLS</sequence>
<evidence type="ECO:0000313" key="2">
    <source>
        <dbReference type="EMBL" id="HCL04324.1"/>
    </source>
</evidence>
<dbReference type="AlphaFoldDB" id="A0A3D2XBJ0"/>
<proteinExistence type="predicted"/>
<dbReference type="Pfam" id="PF08759">
    <property type="entry name" value="GT-D"/>
    <property type="match status" value="1"/>
</dbReference>
<organism evidence="2 3">
    <name type="scientific">Lachnoclostridium phytofermentans</name>
    <dbReference type="NCBI Taxonomy" id="66219"/>
    <lineage>
        <taxon>Bacteria</taxon>
        <taxon>Bacillati</taxon>
        <taxon>Bacillota</taxon>
        <taxon>Clostridia</taxon>
        <taxon>Lachnospirales</taxon>
        <taxon>Lachnospiraceae</taxon>
    </lineage>
</organism>
<dbReference type="InterPro" id="IPR014869">
    <property type="entry name" value="GT-D"/>
</dbReference>
<dbReference type="InterPro" id="IPR029063">
    <property type="entry name" value="SAM-dependent_MTases_sf"/>
</dbReference>
<dbReference type="SUPFAM" id="SSF53335">
    <property type="entry name" value="S-adenosyl-L-methionine-dependent methyltransferases"/>
    <property type="match status" value="1"/>
</dbReference>
<comment type="caution">
    <text evidence="2">The sequence shown here is derived from an EMBL/GenBank/DDBJ whole genome shotgun (WGS) entry which is preliminary data.</text>
</comment>
<evidence type="ECO:0000313" key="3">
    <source>
        <dbReference type="Proteomes" id="UP000262969"/>
    </source>
</evidence>
<dbReference type="Gene3D" id="3.40.50.720">
    <property type="entry name" value="NAD(P)-binding Rossmann-like Domain"/>
    <property type="match status" value="1"/>
</dbReference>
<feature type="domain" description="Glycosyltransferase GT-D fold" evidence="1">
    <location>
        <begin position="186"/>
        <end position="410"/>
    </location>
</feature>
<evidence type="ECO:0000259" key="1">
    <source>
        <dbReference type="Pfam" id="PF08759"/>
    </source>
</evidence>
<gene>
    <name evidence="2" type="ORF">DHW61_18260</name>
</gene>
<accession>A0A3D2XBJ0</accession>
<protein>
    <recommendedName>
        <fullName evidence="1">Glycosyltransferase GT-D fold domain-containing protein</fullName>
    </recommendedName>
</protein>
<dbReference type="EMBL" id="DPVV01000599">
    <property type="protein sequence ID" value="HCL04324.1"/>
    <property type="molecule type" value="Genomic_DNA"/>
</dbReference>
<reference evidence="2 3" key="1">
    <citation type="journal article" date="2018" name="Nat. Biotechnol.">
        <title>A standardized bacterial taxonomy based on genome phylogeny substantially revises the tree of life.</title>
        <authorList>
            <person name="Parks D.H."/>
            <person name="Chuvochina M."/>
            <person name="Waite D.W."/>
            <person name="Rinke C."/>
            <person name="Skarshewski A."/>
            <person name="Chaumeil P.A."/>
            <person name="Hugenholtz P."/>
        </authorList>
    </citation>
    <scope>NUCLEOTIDE SEQUENCE [LARGE SCALE GENOMIC DNA]</scope>
    <source>
        <strain evidence="2">UBA11728</strain>
    </source>
</reference>
<name>A0A3D2XBJ0_9FIRM</name>